<sequence>MAQERNMAEGTNAGPEVTQPGPQAENAAVKSPIPGMSRQLFATLNQRHPLEVIQQQRYKYETHEDFLKDAEQEAERIRTALAQKANNEKVTGQPESTKVNLPNMPLSPGQVINGKIIVEGTVLENAALGDEERKQKAAEVLGKELSEQQQKELIAAHEKASKEAGLNEEYRAGVYNLKREQIRGKAEELSSFTKEERRKLFEAGLVGRLSPGERSINPDDYGINPMLKQVATRVKHAVDRGLADEDFFNRIAVFVEAQLYEGKIPDAAADKANGLLDEVEILRNRAIELNNPERPSVFTQARIVYEQLMSRPIPKDPIEQQQLKLLQEQSRQRIEQLALEAENHPVKPLKEFFRRVLDSYKKIKETRVRELQGRGREAVIEQERSRARMQEQILEDAAELAPLKAEIGGIYQYLWDGIHALIGFEEEGINRIIKHPAVERIFTIIKRQRAKDRMSTSENRYFQAESYWGGATITIFGWPESARDMILTVMDWMKDRIADIGQRDAGTANQEFEEARKTGPMLLKNSRIRCNDEPGLVALFGKILETNPDYLRARAISEALPDVFANDMIMKAGNTEYGPQAKERFAARFIANFNAMYLENRCAAYLMQRIRRHKDGTYWTGHNWRTDKAEEGDILDYRTEIQEELIDEAATLDFFTESLFGLHRDLFSKEPKQGEEDLRLIRSKDDEEDARLAYKGFFELREFYKLQYSANDPLEILLLDPNDEIRKRIADTKDDEALTRHDLRVKVFRRIKQQLDREDGFDFVTRAEIEQEEKRRRRPLSDEELFDLAEVRKDVFREQLRIRLRNEGKNPDSDESKAWIEKEVEQKTESTRQEAVRTRIREQMELLSNKKRSYFIRPSKNAMAQFDEAKKKGDLTECDRIAWRWVKDYNDKRILTHQRRWYPSGWDKVRLKIDRAAKVIDRSLTDEERVAMYESAYFPEAADGDVEVQARIKDLQAGRIEEARFGFELARSFQGFLMESSLLGGMRIRMIMPKGHPQAGEYTGRLADDETSVLLGLIKGRINPVTREVEVERDANGEAIIVDPERKSLRVWDVIEARLAKAIADEEAEIKPFKDAKRQTQKALYKAELAKDQTAIDTATRALDETTKNLRNKLVDCQFLVTHAFKAKGMVNGRFPTTPHTSALDNSGIKFFGGILAEFGVEVAPGLPFADYKKEIYEFLERERRGLRSETRRANNEFMLGKYPIYERDINGKVVKVQGVPKPAVSLFTMSDDWGEPQEMEDRLRVVDSGDDPENLTVTEAEYNISTSGGVKFPEFIPFAGTNYFPLGIWLGCRSIGDINNYMKRRNEVEAHKQKMLDPRKDMTQNAKAQAAAYKARTALTGGSLGEGQFTPGFLMEPIHGAWQVADVMRSIVAENILHSLGLGYTKTYIILMDEVRSGKRLSNDPDLEVARQLTWVDHNKLASKGKVKSNELYNTTAKVFDYFTMWLKAEKEVEQNRIGNAPRNYVYENTIRWYAFRRLLRESLDKGGRGIVDRLGYSREAFSEISLAMVETMLMDGDYLILRDYERNRLAQEGALILSKVLHERDQDGNIIMDPVLDDKGRPKTDTQGNTIKAPRPDNAAKQKGRSLLNEETWNDPGLHKEVKKALENVRRRGLLEFMREEGFYWYTLNRKTGKYDQEKIRNLGESIPPLVRKEAVAGNTEMFPGIKKGDFRN</sequence>
<gene>
    <name evidence="2" type="ORF">UT77_C0009G0035</name>
</gene>
<evidence type="ECO:0000313" key="3">
    <source>
        <dbReference type="Proteomes" id="UP000034881"/>
    </source>
</evidence>
<feature type="region of interest" description="Disordered" evidence="1">
    <location>
        <begin position="1"/>
        <end position="34"/>
    </location>
</feature>
<accession>A0A0G0TUH9</accession>
<reference evidence="2 3" key="1">
    <citation type="journal article" date="2015" name="Nature">
        <title>rRNA introns, odd ribosomes, and small enigmatic genomes across a large radiation of phyla.</title>
        <authorList>
            <person name="Brown C.T."/>
            <person name="Hug L.A."/>
            <person name="Thomas B.C."/>
            <person name="Sharon I."/>
            <person name="Castelle C.J."/>
            <person name="Singh A."/>
            <person name="Wilkins M.J."/>
            <person name="Williams K.H."/>
            <person name="Banfield J.F."/>
        </authorList>
    </citation>
    <scope>NUCLEOTIDE SEQUENCE [LARGE SCALE GENOMIC DNA]</scope>
</reference>
<dbReference type="Proteomes" id="UP000034881">
    <property type="component" value="Unassembled WGS sequence"/>
</dbReference>
<feature type="region of interest" description="Disordered" evidence="1">
    <location>
        <begin position="86"/>
        <end position="106"/>
    </location>
</feature>
<proteinExistence type="predicted"/>
<feature type="compositionally biased region" description="Polar residues" evidence="1">
    <location>
        <begin position="86"/>
        <end position="100"/>
    </location>
</feature>
<name>A0A0G0TUH9_9BACT</name>
<evidence type="ECO:0000256" key="1">
    <source>
        <dbReference type="SAM" id="MobiDB-lite"/>
    </source>
</evidence>
<protein>
    <submittedName>
        <fullName evidence="2">Uncharacterized protein</fullName>
    </submittedName>
</protein>
<dbReference type="EMBL" id="LBYB01000009">
    <property type="protein sequence ID" value="KKR41577.1"/>
    <property type="molecule type" value="Genomic_DNA"/>
</dbReference>
<comment type="caution">
    <text evidence="2">The sequence shown here is derived from an EMBL/GenBank/DDBJ whole genome shotgun (WGS) entry which is preliminary data.</text>
</comment>
<organism evidence="2 3">
    <name type="scientific">Candidatus Daviesbacteria bacterium GW2011_GWC2_40_12</name>
    <dbReference type="NCBI Taxonomy" id="1618431"/>
    <lineage>
        <taxon>Bacteria</taxon>
        <taxon>Candidatus Daviesiibacteriota</taxon>
    </lineage>
</organism>
<feature type="region of interest" description="Disordered" evidence="1">
    <location>
        <begin position="1553"/>
        <end position="1586"/>
    </location>
</feature>
<evidence type="ECO:0000313" key="2">
    <source>
        <dbReference type="EMBL" id="KKR41577.1"/>
    </source>
</evidence>